<dbReference type="Proteomes" id="UP000002279">
    <property type="component" value="Unplaced"/>
</dbReference>
<dbReference type="GO" id="GO:0021766">
    <property type="term" value="P:hippocampus development"/>
    <property type="evidence" value="ECO:0007669"/>
    <property type="project" value="Ensembl"/>
</dbReference>
<dbReference type="PANTHER" id="PTHR46787:SF1">
    <property type="entry name" value="MOLECULAR CHAPERONE MKKS"/>
    <property type="match status" value="1"/>
</dbReference>
<keyword evidence="6" id="KW-0547">Nucleotide-binding</keyword>
<dbReference type="Gene3D" id="3.50.7.10">
    <property type="entry name" value="GroEL"/>
    <property type="match status" value="1"/>
</dbReference>
<dbReference type="GO" id="GO:0060296">
    <property type="term" value="P:regulation of cilium beat frequency involved in ciliary motility"/>
    <property type="evidence" value="ECO:0007669"/>
    <property type="project" value="Ensembl"/>
</dbReference>
<dbReference type="Pfam" id="PF00118">
    <property type="entry name" value="Cpn60_TCP1"/>
    <property type="match status" value="1"/>
</dbReference>
<evidence type="ECO:0000313" key="16">
    <source>
        <dbReference type="Proteomes" id="UP000002279"/>
    </source>
</evidence>
<dbReference type="InterPro" id="IPR027413">
    <property type="entry name" value="GROEL-like_equatorial_sf"/>
</dbReference>
<dbReference type="RefSeq" id="XP_039768989.1">
    <property type="nucleotide sequence ID" value="XM_039913055.1"/>
</dbReference>
<evidence type="ECO:0000256" key="6">
    <source>
        <dbReference type="ARBA" id="ARBA00022741"/>
    </source>
</evidence>
<accession>F6VUT0</accession>
<dbReference type="GO" id="GO:0021756">
    <property type="term" value="P:striatum development"/>
    <property type="evidence" value="ECO:0007669"/>
    <property type="project" value="Ensembl"/>
</dbReference>
<dbReference type="GO" id="GO:0021987">
    <property type="term" value="P:cerebral cortex development"/>
    <property type="evidence" value="ECO:0007669"/>
    <property type="project" value="Ensembl"/>
</dbReference>
<dbReference type="InterPro" id="IPR002423">
    <property type="entry name" value="Cpn60/GroEL/TCP-1"/>
</dbReference>
<dbReference type="GeneTree" id="ENSGT00390000007214"/>
<dbReference type="GO" id="GO:0051216">
    <property type="term" value="P:cartilage development"/>
    <property type="evidence" value="ECO:0007669"/>
    <property type="project" value="Ensembl"/>
</dbReference>
<dbReference type="GO" id="GO:0048854">
    <property type="term" value="P:brain morphogenesis"/>
    <property type="evidence" value="ECO:0007669"/>
    <property type="project" value="Ensembl"/>
</dbReference>
<dbReference type="GO" id="GO:1902636">
    <property type="term" value="C:kinociliary basal body"/>
    <property type="evidence" value="ECO:0000318"/>
    <property type="project" value="GO_Central"/>
</dbReference>
<dbReference type="GO" id="GO:0051082">
    <property type="term" value="F:unfolded protein binding"/>
    <property type="evidence" value="ECO:0007669"/>
    <property type="project" value="InterPro"/>
</dbReference>
<evidence type="ECO:0000256" key="12">
    <source>
        <dbReference type="ARBA" id="ARBA00064363"/>
    </source>
</evidence>
<dbReference type="InterPro" id="IPR027410">
    <property type="entry name" value="TCP-1-like_intermed_sf"/>
</dbReference>
<evidence type="ECO:0000256" key="13">
    <source>
        <dbReference type="ARBA" id="ARBA00070698"/>
    </source>
</evidence>
<dbReference type="GO" id="GO:0045444">
    <property type="term" value="P:fat cell differentiation"/>
    <property type="evidence" value="ECO:0007669"/>
    <property type="project" value="Ensembl"/>
</dbReference>
<sequence length="573" mass="62348">MSRLEAKKPSLCTSVQLTKDVVSQSLAVLRGIVASCYGPCGRLKQLHNGVGGCVCTTSQSSAILGSLSVTHPVLKILTASVQNHLTRFSDCGLFTAILCCNLIERCQKVNLAPRTVTEANKHLLSLCVEYLRSEVCACRIPVDFSRTRTLLQLVRSILTSKPACMLTVREVDHIGALILRAFLLTVPQNAEGRAILGKSIIVPLKGHRVMDSTVLPGLLIEMPEFLSMKTLPDRTLPGRTHTMALFCVSMAGDLSDVGEGTVVISCDVSLETAALDQLLILGKQLIDDQVDLVVCQKVIHPSLKQYLNQHRVIAVDRVGLALMEPLAQMTGAQPIGSLDSVSPTGYGNVKDLCFANFGSKHFLHLIPNDDTVCSLILCNRNETAWEELKLACQTAQHVLQLTIKQPLALLGGGCTETHLATFIRHKSRSVPDSILEVSGCSRTEYQLVADAFCSSLESVARALEHDEGEILTDVEYGHCWSVQPGSPTNVDWAELVSRCGCGIYSNREKLNWRNLRSPSHPLIPPPDCHSQQALDSVDQLTLDCFVAKLSGLQVAVETASLILDLAYVIEDKN</sequence>
<dbReference type="GO" id="GO:0050910">
    <property type="term" value="P:detection of mechanical stimulus involved in sensory perception of sound"/>
    <property type="evidence" value="ECO:0007669"/>
    <property type="project" value="Ensembl"/>
</dbReference>
<dbReference type="Bgee" id="ENSOANG00000008423">
    <property type="expression patterns" value="Expressed in ovary and 8 other cell types or tissues"/>
</dbReference>
<evidence type="ECO:0000256" key="4">
    <source>
        <dbReference type="ARBA" id="ARBA00008020"/>
    </source>
</evidence>
<evidence type="ECO:0000256" key="5">
    <source>
        <dbReference type="ARBA" id="ARBA00022490"/>
    </source>
</evidence>
<comment type="subcellular location">
    <subcellularLocation>
        <location evidence="2">Cytoplasm</location>
        <location evidence="2">Cytoskeleton</location>
        <location evidence="2">Microtubule organizing center</location>
        <location evidence="2">Centrosome</location>
    </subcellularLocation>
    <subcellularLocation>
        <location evidence="3">Cytoplasm</location>
        <location evidence="3">Cytosol</location>
    </subcellularLocation>
    <subcellularLocation>
        <location evidence="1">Nucleus</location>
    </subcellularLocation>
</comment>
<dbReference type="PANTHER" id="PTHR46787">
    <property type="entry name" value="SYNDROMES PUTATIVE CHAPERONIN-RELATED"/>
    <property type="match status" value="1"/>
</dbReference>
<dbReference type="GO" id="GO:0051131">
    <property type="term" value="P:chaperone-mediated protein complex assembly"/>
    <property type="evidence" value="ECO:0000318"/>
    <property type="project" value="GO_Central"/>
</dbReference>
<dbReference type="GO" id="GO:1905515">
    <property type="term" value="P:non-motile cilium assembly"/>
    <property type="evidence" value="ECO:0007669"/>
    <property type="project" value="Ensembl"/>
</dbReference>
<dbReference type="Ensembl" id="ENSOANT00000013388.2">
    <property type="protein sequence ID" value="ENSOANP00000013385.2"/>
    <property type="gene ID" value="ENSOANG00000008423.3"/>
</dbReference>
<keyword evidence="5" id="KW-0963">Cytoplasm</keyword>
<dbReference type="GeneID" id="100078571"/>
<keyword evidence="8" id="KW-0143">Chaperone</keyword>
<dbReference type="KEGG" id="oaa:100078571"/>
<comment type="subunit">
    <text evidence="12">Component of a complex composed at least of MKKS, BBS10, BBS12, TCP1, CCT2, CCT3, CCT4, CCT5 and CCT8. Interacts with STUB1. Interacts with BBS2 (via coiled coil domain). Interacts with CCDC28B. Interacts with BBS12. Interacts with SMARCC1, a component of the SWI/SNF complexes; the interaction takes place predominantly in the cytoplasm and may modulate SMARCC1 location. Interacts with DLEC1.</text>
</comment>
<dbReference type="InterPro" id="IPR027409">
    <property type="entry name" value="GroEL-like_apical_dom_sf"/>
</dbReference>
<dbReference type="GO" id="GO:0061629">
    <property type="term" value="F:RNA polymerase II-specific DNA-binding transcription factor binding"/>
    <property type="evidence" value="ECO:0007669"/>
    <property type="project" value="Ensembl"/>
</dbReference>
<dbReference type="SUPFAM" id="SSF48592">
    <property type="entry name" value="GroEL equatorial domain-like"/>
    <property type="match status" value="1"/>
</dbReference>
<dbReference type="OrthoDB" id="528704at2759"/>
<organism evidence="15 16">
    <name type="scientific">Ornithorhynchus anatinus</name>
    <name type="common">Duckbill platypus</name>
    <dbReference type="NCBI Taxonomy" id="9258"/>
    <lineage>
        <taxon>Eukaryota</taxon>
        <taxon>Metazoa</taxon>
        <taxon>Chordata</taxon>
        <taxon>Craniata</taxon>
        <taxon>Vertebrata</taxon>
        <taxon>Euteleostomi</taxon>
        <taxon>Mammalia</taxon>
        <taxon>Monotremata</taxon>
        <taxon>Ornithorhynchidae</taxon>
        <taxon>Ornithorhynchus</taxon>
    </lineage>
</organism>
<reference evidence="15" key="1">
    <citation type="submission" date="2025-08" db="UniProtKB">
        <authorList>
            <consortium name="Ensembl"/>
        </authorList>
    </citation>
    <scope>IDENTIFICATION</scope>
    <source>
        <strain evidence="15">Glennie</strain>
    </source>
</reference>
<dbReference type="GO" id="GO:0032502">
    <property type="term" value="P:developmental process"/>
    <property type="evidence" value="ECO:0000318"/>
    <property type="project" value="GO_Central"/>
</dbReference>
<dbReference type="GO" id="GO:0030837">
    <property type="term" value="P:negative regulation of actin filament polymerization"/>
    <property type="evidence" value="ECO:0007669"/>
    <property type="project" value="Ensembl"/>
</dbReference>
<dbReference type="GO" id="GO:0007608">
    <property type="term" value="P:sensory perception of smell"/>
    <property type="evidence" value="ECO:0007669"/>
    <property type="project" value="Ensembl"/>
</dbReference>
<dbReference type="RefSeq" id="XP_028927658.1">
    <property type="nucleotide sequence ID" value="XM_029071825.2"/>
</dbReference>
<dbReference type="GO" id="GO:0010629">
    <property type="term" value="P:negative regulation of gene expression"/>
    <property type="evidence" value="ECO:0007669"/>
    <property type="project" value="Ensembl"/>
</dbReference>
<name>F6VUT0_ORNAN</name>
<dbReference type="GO" id="GO:0045494">
    <property type="term" value="P:photoreceptor cell maintenance"/>
    <property type="evidence" value="ECO:0007669"/>
    <property type="project" value="Ensembl"/>
</dbReference>
<dbReference type="GO" id="GO:0014824">
    <property type="term" value="P:artery smooth muscle contraction"/>
    <property type="evidence" value="ECO:0007669"/>
    <property type="project" value="Ensembl"/>
</dbReference>
<protein>
    <recommendedName>
        <fullName evidence="13">Molecular chaperone MKKS</fullName>
    </recommendedName>
    <alternativeName>
        <fullName evidence="14">McKusick-Kaufman/Bardet-Biedl syndromes putative chaperonin</fullName>
    </alternativeName>
</protein>
<evidence type="ECO:0000256" key="3">
    <source>
        <dbReference type="ARBA" id="ARBA00004514"/>
    </source>
</evidence>
<dbReference type="SUPFAM" id="SSF52029">
    <property type="entry name" value="GroEL apical domain-like"/>
    <property type="match status" value="1"/>
</dbReference>
<dbReference type="AlphaFoldDB" id="F6VUT0"/>
<evidence type="ECO:0000313" key="15">
    <source>
        <dbReference type="Ensembl" id="ENSOANP00000013385.2"/>
    </source>
</evidence>
<dbReference type="GO" id="GO:0005737">
    <property type="term" value="C:cytoplasm"/>
    <property type="evidence" value="ECO:0000318"/>
    <property type="project" value="GO_Central"/>
</dbReference>
<dbReference type="InParanoid" id="F6VUT0"/>
<dbReference type="GO" id="GO:0005813">
    <property type="term" value="C:centrosome"/>
    <property type="evidence" value="ECO:0007669"/>
    <property type="project" value="UniProtKB-SubCell"/>
</dbReference>
<dbReference type="GO" id="GO:0006457">
    <property type="term" value="P:protein folding"/>
    <property type="evidence" value="ECO:0007669"/>
    <property type="project" value="InterPro"/>
</dbReference>
<dbReference type="GO" id="GO:0035176">
    <property type="term" value="P:social behavior"/>
    <property type="evidence" value="ECO:0007669"/>
    <property type="project" value="Ensembl"/>
</dbReference>
<proteinExistence type="inferred from homology"/>
<dbReference type="FunFam" id="3.30.260.10:FF:000016">
    <property type="entry name" value="McKusick-Kaufman syndrome"/>
    <property type="match status" value="1"/>
</dbReference>
<dbReference type="FunCoup" id="F6VUT0">
    <property type="interactions" value="521"/>
</dbReference>
<keyword evidence="7" id="KW-0067">ATP-binding</keyword>
<evidence type="ECO:0000256" key="2">
    <source>
        <dbReference type="ARBA" id="ARBA00004300"/>
    </source>
</evidence>
<dbReference type="GO" id="GO:0005829">
    <property type="term" value="C:cytosol"/>
    <property type="evidence" value="ECO:0007669"/>
    <property type="project" value="UniProtKB-SubCell"/>
</dbReference>
<keyword evidence="10" id="KW-0539">Nucleus</keyword>
<evidence type="ECO:0000256" key="1">
    <source>
        <dbReference type="ARBA" id="ARBA00004123"/>
    </source>
</evidence>
<dbReference type="GO" id="GO:0038108">
    <property type="term" value="P:negative regulation of appetite by leptin-mediated signaling pathway"/>
    <property type="evidence" value="ECO:0007669"/>
    <property type="project" value="Ensembl"/>
</dbReference>
<dbReference type="GO" id="GO:0031514">
    <property type="term" value="C:motile cilium"/>
    <property type="evidence" value="ECO:0007669"/>
    <property type="project" value="Ensembl"/>
</dbReference>
<dbReference type="GO" id="GO:0005634">
    <property type="term" value="C:nucleus"/>
    <property type="evidence" value="ECO:0000318"/>
    <property type="project" value="GO_Central"/>
</dbReference>
<reference evidence="15" key="2">
    <citation type="submission" date="2025-09" db="UniProtKB">
        <authorList>
            <consortium name="Ensembl"/>
        </authorList>
    </citation>
    <scope>IDENTIFICATION</scope>
    <source>
        <strain evidence="15">Glennie</strain>
    </source>
</reference>
<dbReference type="GO" id="GO:0060271">
    <property type="term" value="P:cilium assembly"/>
    <property type="evidence" value="ECO:0000318"/>
    <property type="project" value="GO_Central"/>
</dbReference>
<dbReference type="CTD" id="8195"/>
<dbReference type="GO" id="GO:0051492">
    <property type="term" value="P:regulation of stress fiber assembly"/>
    <property type="evidence" value="ECO:0007669"/>
    <property type="project" value="Ensembl"/>
</dbReference>
<evidence type="ECO:0000256" key="11">
    <source>
        <dbReference type="ARBA" id="ARBA00059081"/>
    </source>
</evidence>
<dbReference type="InterPro" id="IPR028790">
    <property type="entry name" value="MKKS"/>
</dbReference>
<dbReference type="GO" id="GO:1902140">
    <property type="term" value="P:response to inositol"/>
    <property type="evidence" value="ECO:0007669"/>
    <property type="project" value="Ensembl"/>
</dbReference>
<dbReference type="GO" id="GO:0060324">
    <property type="term" value="P:face development"/>
    <property type="evidence" value="ECO:0007669"/>
    <property type="project" value="Ensembl"/>
</dbReference>
<keyword evidence="9" id="KW-0206">Cytoskeleton</keyword>
<dbReference type="GO" id="GO:0007286">
    <property type="term" value="P:spermatid development"/>
    <property type="evidence" value="ECO:0007669"/>
    <property type="project" value="Ensembl"/>
</dbReference>
<comment type="similarity">
    <text evidence="4">Belongs to the TCP-1 chaperonin family.</text>
</comment>
<dbReference type="OMA" id="LFVCQKV"/>
<keyword evidence="16" id="KW-1185">Reference proteome</keyword>
<dbReference type="RefSeq" id="XP_028927657.1">
    <property type="nucleotide sequence ID" value="XM_029071824.2"/>
</dbReference>
<evidence type="ECO:0000256" key="8">
    <source>
        <dbReference type="ARBA" id="ARBA00023186"/>
    </source>
</evidence>
<dbReference type="GO" id="GO:0040018">
    <property type="term" value="P:positive regulation of multicellular organism growth"/>
    <property type="evidence" value="ECO:0007669"/>
    <property type="project" value="Ensembl"/>
</dbReference>
<dbReference type="Gene3D" id="1.10.560.10">
    <property type="entry name" value="GroEL-like equatorial domain"/>
    <property type="match status" value="1"/>
</dbReference>
<evidence type="ECO:0000256" key="10">
    <source>
        <dbReference type="ARBA" id="ARBA00023242"/>
    </source>
</evidence>
<dbReference type="GO" id="GO:0005524">
    <property type="term" value="F:ATP binding"/>
    <property type="evidence" value="ECO:0007669"/>
    <property type="project" value="UniProtKB-KW"/>
</dbReference>
<dbReference type="eggNOG" id="KOG0360">
    <property type="taxonomic scope" value="Eukaryota"/>
</dbReference>
<gene>
    <name evidence="15" type="primary">MKKS</name>
</gene>
<comment type="function">
    <text evidence="11">Probable molecular chaperone that assists the folding of proteins upon ATP hydrolysis. Plays a role in the assembly of BBSome, a complex involved in ciliogenesis regulating transports vesicles to the cilia. May play a role in protein processing in limb, cardiac and reproductive system development. May play a role in cytokinesis.</text>
</comment>
<dbReference type="GO" id="GO:0045776">
    <property type="term" value="P:negative regulation of blood pressure"/>
    <property type="evidence" value="ECO:0007669"/>
    <property type="project" value="Ensembl"/>
</dbReference>
<dbReference type="GO" id="GO:0042311">
    <property type="term" value="P:vasodilation"/>
    <property type="evidence" value="ECO:0007669"/>
    <property type="project" value="Ensembl"/>
</dbReference>
<evidence type="ECO:0000256" key="9">
    <source>
        <dbReference type="ARBA" id="ARBA00023212"/>
    </source>
</evidence>
<dbReference type="Gene3D" id="3.30.260.10">
    <property type="entry name" value="TCP-1-like chaperonin intermediate domain"/>
    <property type="match status" value="1"/>
</dbReference>
<evidence type="ECO:0000256" key="14">
    <source>
        <dbReference type="ARBA" id="ARBA00081955"/>
    </source>
</evidence>
<evidence type="ECO:0000256" key="7">
    <source>
        <dbReference type="ARBA" id="ARBA00022840"/>
    </source>
</evidence>